<dbReference type="PANTHER" id="PTHR42872:SF6">
    <property type="entry name" value="PROTEIN-GLUTAMATE METHYLESTERASE_PROTEIN-GLUTAMINE GLUTAMINASE"/>
    <property type="match status" value="1"/>
</dbReference>
<feature type="active site" evidence="4">
    <location>
        <position position="21"/>
    </location>
</feature>
<dbReference type="InterPro" id="IPR035909">
    <property type="entry name" value="CheB_C"/>
</dbReference>
<evidence type="ECO:0000256" key="3">
    <source>
        <dbReference type="ARBA" id="ARBA00048267"/>
    </source>
</evidence>
<keyword evidence="1 4" id="KW-0378">Hydrolase</keyword>
<accession>A0A7X6I5M3</accession>
<dbReference type="RefSeq" id="WP_168106589.1">
    <property type="nucleotide sequence ID" value="NZ_VTOX01000002.1"/>
</dbReference>
<sequence length="198" mass="20741">MNDRLPADFAWDADAVVVGASAGGIEALFALLEGLPAAYPLPILVVLHLPEHHESRLAEVFAPRLALPVQEAAAHAPVPRGVSFAPGGYHLLVEPDRSFSLSCEPPVLFSRPSIDVLMESCADAWGARLCGILLTGASADGARGLARIRQAGGLAAVQSPQEARHPVMPDAAVAQADPQLVLPLAQLHALLQRLGGQR</sequence>
<dbReference type="GO" id="GO:0005737">
    <property type="term" value="C:cytoplasm"/>
    <property type="evidence" value="ECO:0007669"/>
    <property type="project" value="InterPro"/>
</dbReference>
<dbReference type="CDD" id="cd16433">
    <property type="entry name" value="CheB"/>
    <property type="match status" value="1"/>
</dbReference>
<feature type="domain" description="CheB-type methylesterase" evidence="5">
    <location>
        <begin position="16"/>
        <end position="191"/>
    </location>
</feature>
<dbReference type="AlphaFoldDB" id="A0A7X6I5M3"/>
<keyword evidence="7" id="KW-1185">Reference proteome</keyword>
<dbReference type="GO" id="GO:0008984">
    <property type="term" value="F:protein-glutamate methylesterase activity"/>
    <property type="evidence" value="ECO:0007669"/>
    <property type="project" value="UniProtKB-EC"/>
</dbReference>
<dbReference type="SUPFAM" id="SSF52738">
    <property type="entry name" value="Methylesterase CheB, C-terminal domain"/>
    <property type="match status" value="1"/>
</dbReference>
<comment type="caution">
    <text evidence="6">The sequence shown here is derived from an EMBL/GenBank/DDBJ whole genome shotgun (WGS) entry which is preliminary data.</text>
</comment>
<proteinExistence type="predicted"/>
<evidence type="ECO:0000259" key="5">
    <source>
        <dbReference type="PROSITE" id="PS50122"/>
    </source>
</evidence>
<dbReference type="EC" id="3.1.1.61" evidence="2"/>
<dbReference type="PANTHER" id="PTHR42872">
    <property type="entry name" value="PROTEIN-GLUTAMATE METHYLESTERASE/PROTEIN-GLUTAMINE GLUTAMINASE"/>
    <property type="match status" value="1"/>
</dbReference>
<dbReference type="GO" id="GO:0000156">
    <property type="term" value="F:phosphorelay response regulator activity"/>
    <property type="evidence" value="ECO:0007669"/>
    <property type="project" value="InterPro"/>
</dbReference>
<feature type="active site" evidence="4">
    <location>
        <position position="48"/>
    </location>
</feature>
<keyword evidence="4" id="KW-0145">Chemotaxis</keyword>
<evidence type="ECO:0000313" key="7">
    <source>
        <dbReference type="Proteomes" id="UP000521868"/>
    </source>
</evidence>
<dbReference type="GO" id="GO:0006935">
    <property type="term" value="P:chemotaxis"/>
    <property type="evidence" value="ECO:0007669"/>
    <property type="project" value="UniProtKB-UniRule"/>
</dbReference>
<evidence type="ECO:0000256" key="2">
    <source>
        <dbReference type="ARBA" id="ARBA00039140"/>
    </source>
</evidence>
<protein>
    <recommendedName>
        <fullName evidence="2">protein-glutamate methylesterase</fullName>
        <ecNumber evidence="2">3.1.1.61</ecNumber>
    </recommendedName>
</protein>
<comment type="catalytic activity">
    <reaction evidence="3">
        <text>[protein]-L-glutamate 5-O-methyl ester + H2O = L-glutamyl-[protein] + methanol + H(+)</text>
        <dbReference type="Rhea" id="RHEA:23236"/>
        <dbReference type="Rhea" id="RHEA-COMP:10208"/>
        <dbReference type="Rhea" id="RHEA-COMP:10311"/>
        <dbReference type="ChEBI" id="CHEBI:15377"/>
        <dbReference type="ChEBI" id="CHEBI:15378"/>
        <dbReference type="ChEBI" id="CHEBI:17790"/>
        <dbReference type="ChEBI" id="CHEBI:29973"/>
        <dbReference type="ChEBI" id="CHEBI:82795"/>
        <dbReference type="EC" id="3.1.1.61"/>
    </reaction>
</comment>
<dbReference type="Pfam" id="PF01339">
    <property type="entry name" value="CheB_methylest"/>
    <property type="match status" value="1"/>
</dbReference>
<evidence type="ECO:0000313" key="6">
    <source>
        <dbReference type="EMBL" id="NKE65468.1"/>
    </source>
</evidence>
<reference evidence="6 7" key="1">
    <citation type="journal article" date="2020" name="Nature">
        <title>Bacterial chemolithoautotrophy via manganese oxidation.</title>
        <authorList>
            <person name="Yu H."/>
            <person name="Leadbetter J.R."/>
        </authorList>
    </citation>
    <scope>NUCLEOTIDE SEQUENCE [LARGE SCALE GENOMIC DNA]</scope>
    <source>
        <strain evidence="6 7">RBP-1</strain>
    </source>
</reference>
<dbReference type="Proteomes" id="UP000521868">
    <property type="component" value="Unassembled WGS sequence"/>
</dbReference>
<feature type="active site" evidence="4">
    <location>
        <position position="140"/>
    </location>
</feature>
<gene>
    <name evidence="6" type="ORF">RAMLITH_06505</name>
</gene>
<evidence type="ECO:0000256" key="4">
    <source>
        <dbReference type="PROSITE-ProRule" id="PRU00050"/>
    </source>
</evidence>
<organism evidence="6 7">
    <name type="scientific">Ramlibacter lithotrophicus</name>
    <dbReference type="NCBI Taxonomy" id="2606681"/>
    <lineage>
        <taxon>Bacteria</taxon>
        <taxon>Pseudomonadati</taxon>
        <taxon>Pseudomonadota</taxon>
        <taxon>Betaproteobacteria</taxon>
        <taxon>Burkholderiales</taxon>
        <taxon>Comamonadaceae</taxon>
        <taxon>Ramlibacter</taxon>
    </lineage>
</organism>
<dbReference type="InterPro" id="IPR000673">
    <property type="entry name" value="Sig_transdc_resp-reg_Me-estase"/>
</dbReference>
<dbReference type="Gene3D" id="3.40.50.180">
    <property type="entry name" value="Methylesterase CheB, C-terminal domain"/>
    <property type="match status" value="1"/>
</dbReference>
<dbReference type="EMBL" id="VTOX01000002">
    <property type="protein sequence ID" value="NKE65468.1"/>
    <property type="molecule type" value="Genomic_DNA"/>
</dbReference>
<name>A0A7X6I5M3_9BURK</name>
<dbReference type="PROSITE" id="PS50122">
    <property type="entry name" value="CHEB"/>
    <property type="match status" value="1"/>
</dbReference>
<evidence type="ECO:0000256" key="1">
    <source>
        <dbReference type="ARBA" id="ARBA00022801"/>
    </source>
</evidence>